<reference evidence="2 3" key="1">
    <citation type="journal article" date="2013" name="Int. J. Syst. Evol. Microbiol.">
        <title>Marinicauda pacifica gen. nov., sp. nov., a prosthecate alphaproteobacterium of the family Hyphomonadaceae isolated from deep seawater.</title>
        <authorList>
            <person name="Zhang X.Y."/>
            <person name="Li G.W."/>
            <person name="Wang C.S."/>
            <person name="Zhang Y.J."/>
            <person name="Xu X.W."/>
            <person name="Li H."/>
            <person name="Liu A."/>
            <person name="Liu C."/>
            <person name="Xie B.B."/>
            <person name="Qin Q.L."/>
            <person name="Xu Z."/>
            <person name="Chen X.L."/>
            <person name="Zhou B.C."/>
            <person name="Zhang Y.Z."/>
        </authorList>
    </citation>
    <scope>NUCLEOTIDE SEQUENCE [LARGE SCALE GENOMIC DNA]</scope>
    <source>
        <strain evidence="2 3">P-1 km-3</strain>
    </source>
</reference>
<feature type="transmembrane region" description="Helical" evidence="1">
    <location>
        <begin position="32"/>
        <end position="49"/>
    </location>
</feature>
<dbReference type="AlphaFoldDB" id="A0A4S2H968"/>
<comment type="caution">
    <text evidence="2">The sequence shown here is derived from an EMBL/GenBank/DDBJ whole genome shotgun (WGS) entry which is preliminary data.</text>
</comment>
<evidence type="ECO:0000313" key="2">
    <source>
        <dbReference type="EMBL" id="TGY92233.1"/>
    </source>
</evidence>
<dbReference type="RefSeq" id="WP_135945367.1">
    <property type="nucleotide sequence ID" value="NZ_BMEI01000003.1"/>
</dbReference>
<dbReference type="EMBL" id="SRXV01000003">
    <property type="protein sequence ID" value="TGY92233.1"/>
    <property type="molecule type" value="Genomic_DNA"/>
</dbReference>
<keyword evidence="3" id="KW-1185">Reference proteome</keyword>
<organism evidence="2 3">
    <name type="scientific">Marinicauda pacifica</name>
    <dbReference type="NCBI Taxonomy" id="1133559"/>
    <lineage>
        <taxon>Bacteria</taxon>
        <taxon>Pseudomonadati</taxon>
        <taxon>Pseudomonadota</taxon>
        <taxon>Alphaproteobacteria</taxon>
        <taxon>Maricaulales</taxon>
        <taxon>Maricaulaceae</taxon>
        <taxon>Marinicauda</taxon>
    </lineage>
</organism>
<sequence>MSRITRGIFALVALLAAVAVFARLPLPSPILEIVALGVLGVVLVAVEWPRWHHARWPNKLGEL</sequence>
<gene>
    <name evidence="2" type="ORF">E5162_11300</name>
</gene>
<accession>A0A4S2H968</accession>
<keyword evidence="1" id="KW-0472">Membrane</keyword>
<protein>
    <submittedName>
        <fullName evidence="2">Uncharacterized protein</fullName>
    </submittedName>
</protein>
<proteinExistence type="predicted"/>
<name>A0A4S2H968_9PROT</name>
<keyword evidence="1" id="KW-1133">Transmembrane helix</keyword>
<keyword evidence="1" id="KW-0812">Transmembrane</keyword>
<evidence type="ECO:0000313" key="3">
    <source>
        <dbReference type="Proteomes" id="UP000305451"/>
    </source>
</evidence>
<evidence type="ECO:0000256" key="1">
    <source>
        <dbReference type="SAM" id="Phobius"/>
    </source>
</evidence>
<dbReference type="Proteomes" id="UP000305451">
    <property type="component" value="Unassembled WGS sequence"/>
</dbReference>